<keyword evidence="8" id="KW-1185">Reference proteome</keyword>
<dbReference type="GO" id="GO:0016020">
    <property type="term" value="C:membrane"/>
    <property type="evidence" value="ECO:0007669"/>
    <property type="project" value="UniProtKB-SubCell"/>
</dbReference>
<dbReference type="InterPro" id="IPR023408">
    <property type="entry name" value="MscS_beta-dom_sf"/>
</dbReference>
<dbReference type="InterPro" id="IPR006685">
    <property type="entry name" value="MscS_channel_2nd"/>
</dbReference>
<evidence type="ECO:0000256" key="1">
    <source>
        <dbReference type="ARBA" id="ARBA00004370"/>
    </source>
</evidence>
<evidence type="ECO:0000256" key="2">
    <source>
        <dbReference type="ARBA" id="ARBA00022692"/>
    </source>
</evidence>
<feature type="transmembrane region" description="Helical" evidence="5">
    <location>
        <begin position="54"/>
        <end position="72"/>
    </location>
</feature>
<evidence type="ECO:0000256" key="5">
    <source>
        <dbReference type="SAM" id="Phobius"/>
    </source>
</evidence>
<evidence type="ECO:0000256" key="4">
    <source>
        <dbReference type="ARBA" id="ARBA00023136"/>
    </source>
</evidence>
<dbReference type="EMBL" id="CP029347">
    <property type="protein sequence ID" value="AWL11085.1"/>
    <property type="molecule type" value="Genomic_DNA"/>
</dbReference>
<dbReference type="RefSeq" id="WP_109338755.1">
    <property type="nucleotide sequence ID" value="NZ_CP029347.1"/>
</dbReference>
<dbReference type="PANTHER" id="PTHR30566">
    <property type="entry name" value="YNAI-RELATED MECHANOSENSITIVE ION CHANNEL"/>
    <property type="match status" value="1"/>
</dbReference>
<dbReference type="OrthoDB" id="9775421at2"/>
<keyword evidence="4 5" id="KW-0472">Membrane</keyword>
<keyword evidence="3 5" id="KW-1133">Transmembrane helix</keyword>
<accession>A0A2S2E0A6</accession>
<evidence type="ECO:0000313" key="7">
    <source>
        <dbReference type="EMBL" id="AWL11085.1"/>
    </source>
</evidence>
<feature type="transmembrane region" description="Helical" evidence="5">
    <location>
        <begin position="78"/>
        <end position="97"/>
    </location>
</feature>
<organism evidence="7 8">
    <name type="scientific">Saliniradius amylolyticus</name>
    <dbReference type="NCBI Taxonomy" id="2183582"/>
    <lineage>
        <taxon>Bacteria</taxon>
        <taxon>Pseudomonadati</taxon>
        <taxon>Pseudomonadota</taxon>
        <taxon>Gammaproteobacteria</taxon>
        <taxon>Alteromonadales</taxon>
        <taxon>Alteromonadaceae</taxon>
        <taxon>Saliniradius</taxon>
    </lineage>
</organism>
<dbReference type="Gene3D" id="2.30.30.60">
    <property type="match status" value="1"/>
</dbReference>
<reference evidence="7 8" key="1">
    <citation type="submission" date="2018-05" db="EMBL/GenBank/DDBJ databases">
        <title>Salinimonas sp. HMF8227 Genome sequencing and assembly.</title>
        <authorList>
            <person name="Kang H."/>
            <person name="Kang J."/>
            <person name="Cha I."/>
            <person name="Kim H."/>
            <person name="Joh K."/>
        </authorList>
    </citation>
    <scope>NUCLEOTIDE SEQUENCE [LARGE SCALE GENOMIC DNA]</scope>
    <source>
        <strain evidence="7 8">HMF8227</strain>
    </source>
</reference>
<feature type="domain" description="Mechanosensitive ion channel MscS" evidence="6">
    <location>
        <begin position="104"/>
        <end position="168"/>
    </location>
</feature>
<evidence type="ECO:0000256" key="3">
    <source>
        <dbReference type="ARBA" id="ARBA00022989"/>
    </source>
</evidence>
<dbReference type="AlphaFoldDB" id="A0A2S2E0A6"/>
<dbReference type="PANTHER" id="PTHR30566:SF27">
    <property type="entry name" value="MECHANOSENSITIVE ION CHANNEL PROTEIN"/>
    <property type="match status" value="1"/>
</dbReference>
<dbReference type="KEGG" id="salh:HMF8227_00589"/>
<gene>
    <name evidence="7" type="ORF">HMF8227_00589</name>
</gene>
<dbReference type="Pfam" id="PF00924">
    <property type="entry name" value="MS_channel_2nd"/>
    <property type="match status" value="1"/>
</dbReference>
<comment type="subcellular location">
    <subcellularLocation>
        <location evidence="1">Membrane</location>
    </subcellularLocation>
</comment>
<proteinExistence type="predicted"/>
<dbReference type="SUPFAM" id="SSF50182">
    <property type="entry name" value="Sm-like ribonucleoproteins"/>
    <property type="match status" value="1"/>
</dbReference>
<feature type="transmembrane region" description="Helical" evidence="5">
    <location>
        <begin position="12"/>
        <end position="33"/>
    </location>
</feature>
<dbReference type="GO" id="GO:0008381">
    <property type="term" value="F:mechanosensitive monoatomic ion channel activity"/>
    <property type="evidence" value="ECO:0007669"/>
    <property type="project" value="UniProtKB-ARBA"/>
</dbReference>
<protein>
    <recommendedName>
        <fullName evidence="6">Mechanosensitive ion channel MscS domain-containing protein</fullName>
    </recommendedName>
</protein>
<dbReference type="InterPro" id="IPR010920">
    <property type="entry name" value="LSM_dom_sf"/>
</dbReference>
<keyword evidence="2 5" id="KW-0812">Transmembrane</keyword>
<sequence length="294" mass="33832">MWDFKEISDLVLEYKLALSVTLAMLILIVRRWVIKGIRRRAKRKAQDKRPVVNAIKNITNLSLVFFLLAIWSAELQHLALSIAAFVVGIVLATREYIQCFTGFLYVTSTRVFRVGDWVEVGDVCGEVVESDWLSLTLQEVYLPTYDYTGKTLNIPNNQLFTKPVRNLNFLKRYATHTFTITRNQTVNVFQFIERLHERAKKHCLHFRDVAIRYNSMIEHRLDVTIPGPDPTIRVTTSELGDTEVTITIFCPTEEAIEIEQKITSDFMAYWYATKSKAALPEPADDEVHRVNGAS</sequence>
<evidence type="ECO:0000259" key="6">
    <source>
        <dbReference type="Pfam" id="PF00924"/>
    </source>
</evidence>
<name>A0A2S2E0A6_9ALTE</name>
<dbReference type="Proteomes" id="UP000245728">
    <property type="component" value="Chromosome"/>
</dbReference>
<evidence type="ECO:0000313" key="8">
    <source>
        <dbReference type="Proteomes" id="UP000245728"/>
    </source>
</evidence>